<accession>A0A9W5TY93</accession>
<proteinExistence type="predicted"/>
<name>A0A9W5TY93_9BACI</name>
<protein>
    <submittedName>
        <fullName evidence="1">Uncharacterized protein</fullName>
    </submittedName>
</protein>
<organism evidence="1 2">
    <name type="scientific">Lentibacillus populi</name>
    <dbReference type="NCBI Taxonomy" id="1827502"/>
    <lineage>
        <taxon>Bacteria</taxon>
        <taxon>Bacillati</taxon>
        <taxon>Bacillota</taxon>
        <taxon>Bacilli</taxon>
        <taxon>Bacillales</taxon>
        <taxon>Bacillaceae</taxon>
        <taxon>Lentibacillus</taxon>
    </lineage>
</organism>
<keyword evidence="2" id="KW-1185">Reference proteome</keyword>
<evidence type="ECO:0000313" key="2">
    <source>
        <dbReference type="Proteomes" id="UP000621492"/>
    </source>
</evidence>
<reference evidence="1" key="2">
    <citation type="submission" date="2020-09" db="EMBL/GenBank/DDBJ databases">
        <authorList>
            <person name="Sun Q."/>
            <person name="Zhou Y."/>
        </authorList>
    </citation>
    <scope>NUCLEOTIDE SEQUENCE</scope>
    <source>
        <strain evidence="1">CGMCC 1.15454</strain>
    </source>
</reference>
<evidence type="ECO:0000313" key="1">
    <source>
        <dbReference type="EMBL" id="GGB44694.1"/>
    </source>
</evidence>
<comment type="caution">
    <text evidence="1">The sequence shown here is derived from an EMBL/GenBank/DDBJ whole genome shotgun (WGS) entry which is preliminary data.</text>
</comment>
<dbReference type="AlphaFoldDB" id="A0A9W5TY93"/>
<dbReference type="EMBL" id="BMJD01000016">
    <property type="protein sequence ID" value="GGB44694.1"/>
    <property type="molecule type" value="Genomic_DNA"/>
</dbReference>
<reference evidence="1" key="1">
    <citation type="journal article" date="2014" name="Int. J. Syst. Evol. Microbiol.">
        <title>Complete genome sequence of Corynebacterium casei LMG S-19264T (=DSM 44701T), isolated from a smear-ripened cheese.</title>
        <authorList>
            <consortium name="US DOE Joint Genome Institute (JGI-PGF)"/>
            <person name="Walter F."/>
            <person name="Albersmeier A."/>
            <person name="Kalinowski J."/>
            <person name="Ruckert C."/>
        </authorList>
    </citation>
    <scope>NUCLEOTIDE SEQUENCE</scope>
    <source>
        <strain evidence="1">CGMCC 1.15454</strain>
    </source>
</reference>
<gene>
    <name evidence="1" type="ORF">GCM10011409_22850</name>
</gene>
<sequence length="87" mass="9309">MLLQDLLYFLSTQLKGLQQVIAGVRFGKGPGKAVSPHAVNFAAVVVVLSVRQVIRFHMPGDTVQLVVGVSQGVDTTEYVATVQSPVM</sequence>
<dbReference type="Proteomes" id="UP000621492">
    <property type="component" value="Unassembled WGS sequence"/>
</dbReference>